<dbReference type="Gene3D" id="3.40.50.2300">
    <property type="match status" value="4"/>
</dbReference>
<dbReference type="InterPro" id="IPR046335">
    <property type="entry name" value="LacI/GalR-like_sensor"/>
</dbReference>
<comment type="caution">
    <text evidence="5">The sequence shown here is derived from an EMBL/GenBank/DDBJ whole genome shotgun (WGS) entry which is preliminary data.</text>
</comment>
<gene>
    <name evidence="5" type="ORF">GT019_03455</name>
</gene>
<name>A0ABW9XK32_9BACL</name>
<keyword evidence="3" id="KW-0804">Transcription</keyword>
<dbReference type="Pfam" id="PF13377">
    <property type="entry name" value="Peripla_BP_3"/>
    <property type="match status" value="1"/>
</dbReference>
<dbReference type="SUPFAM" id="SSF47413">
    <property type="entry name" value="lambda repressor-like DNA-binding domains"/>
    <property type="match status" value="1"/>
</dbReference>
<evidence type="ECO:0000256" key="1">
    <source>
        <dbReference type="ARBA" id="ARBA00023015"/>
    </source>
</evidence>
<proteinExistence type="predicted"/>
<keyword evidence="2" id="KW-0238">DNA-binding</keyword>
<evidence type="ECO:0000313" key="5">
    <source>
        <dbReference type="EMBL" id="NBD22923.1"/>
    </source>
</evidence>
<dbReference type="PROSITE" id="PS50932">
    <property type="entry name" value="HTH_LACI_2"/>
    <property type="match status" value="1"/>
</dbReference>
<dbReference type="CDD" id="cd01392">
    <property type="entry name" value="HTH_LacI"/>
    <property type="match status" value="1"/>
</dbReference>
<feature type="domain" description="HTH lacI-type" evidence="4">
    <location>
        <begin position="5"/>
        <end position="59"/>
    </location>
</feature>
<dbReference type="Gene3D" id="1.10.260.40">
    <property type="entry name" value="lambda repressor-like DNA-binding domains"/>
    <property type="match status" value="1"/>
</dbReference>
<keyword evidence="1" id="KW-0805">Transcription regulation</keyword>
<dbReference type="PANTHER" id="PTHR30146">
    <property type="entry name" value="LACI-RELATED TRANSCRIPTIONAL REPRESSOR"/>
    <property type="match status" value="1"/>
</dbReference>
<sequence>MARKISMQHIADRLGVSKYTVSQALAGKPGVSEATRREVTALAEALGYDLRASGRKGRQPQVLPEARRMPQMPSMQGMQPLPKKRSMAEMRSLPGPEHAPELQRLQNTQSPPFEGRIPPPEDGPLLFIGLDERHAKEPNFWKRVVEGLEAGCRLQGLTPSFFTFGQSAHAFDELPELLGASGAERRALGFIIAGSCPIGTLLQLARFGLPMVLADHEAPLTGADAVLNANAEAGRMACHHLLSQGCAALAFVGRDSFAVSFRERWWGCRLALDEAKETRRAPARAAYVPDAAGATGSSADPGGELLPQLKKWTIPYGGAQWRTWQAVLERRLDAAAAEGSLPEGFVCANDDIALCLLQLLAEKGLGRRGIRVVGIDNTAPGMEASVPLTTVDLAKERLGIRAVEAFVRKLKQPGSQSEKIILSARLVVRNSG</sequence>
<dbReference type="SMART" id="SM00354">
    <property type="entry name" value="HTH_LACI"/>
    <property type="match status" value="1"/>
</dbReference>
<dbReference type="PANTHER" id="PTHR30146:SF153">
    <property type="entry name" value="LACTOSE OPERON REPRESSOR"/>
    <property type="match status" value="1"/>
</dbReference>
<dbReference type="EMBL" id="JAAAMV010000001">
    <property type="protein sequence ID" value="NBD22923.1"/>
    <property type="molecule type" value="Genomic_DNA"/>
</dbReference>
<evidence type="ECO:0000256" key="2">
    <source>
        <dbReference type="ARBA" id="ARBA00023125"/>
    </source>
</evidence>
<dbReference type="InterPro" id="IPR028082">
    <property type="entry name" value="Peripla_BP_I"/>
</dbReference>
<dbReference type="RefSeq" id="WP_161741181.1">
    <property type="nucleotide sequence ID" value="NZ_JAAAMV010000001.1"/>
</dbReference>
<dbReference type="SUPFAM" id="SSF53822">
    <property type="entry name" value="Periplasmic binding protein-like I"/>
    <property type="match status" value="1"/>
</dbReference>
<keyword evidence="6" id="KW-1185">Reference proteome</keyword>
<reference evidence="5 6" key="1">
    <citation type="submission" date="2020-01" db="EMBL/GenBank/DDBJ databases">
        <title>Paenibacillus soybeanensis sp. nov. isolated from the nodules of soybean (Glycine max(L.) Merr).</title>
        <authorList>
            <person name="Wang H."/>
        </authorList>
    </citation>
    <scope>NUCLEOTIDE SEQUENCE [LARGE SCALE GENOMIC DNA]</scope>
    <source>
        <strain evidence="5 6">T1</strain>
    </source>
</reference>
<evidence type="ECO:0000259" key="4">
    <source>
        <dbReference type="PROSITE" id="PS50932"/>
    </source>
</evidence>
<dbReference type="Pfam" id="PF00356">
    <property type="entry name" value="LacI"/>
    <property type="match status" value="1"/>
</dbReference>
<protein>
    <submittedName>
        <fullName evidence="5">Substrate-binding domain-containing protein</fullName>
    </submittedName>
</protein>
<organism evidence="5 6">
    <name type="scientific">Paenibacillus glycinis</name>
    <dbReference type="NCBI Taxonomy" id="2697035"/>
    <lineage>
        <taxon>Bacteria</taxon>
        <taxon>Bacillati</taxon>
        <taxon>Bacillota</taxon>
        <taxon>Bacilli</taxon>
        <taxon>Bacillales</taxon>
        <taxon>Paenibacillaceae</taxon>
        <taxon>Paenibacillus</taxon>
    </lineage>
</organism>
<dbReference type="Proteomes" id="UP000665561">
    <property type="component" value="Unassembled WGS sequence"/>
</dbReference>
<dbReference type="InterPro" id="IPR000843">
    <property type="entry name" value="HTH_LacI"/>
</dbReference>
<dbReference type="InterPro" id="IPR010982">
    <property type="entry name" value="Lambda_DNA-bd_dom_sf"/>
</dbReference>
<evidence type="ECO:0000256" key="3">
    <source>
        <dbReference type="ARBA" id="ARBA00023163"/>
    </source>
</evidence>
<accession>A0ABW9XK32</accession>
<evidence type="ECO:0000313" key="6">
    <source>
        <dbReference type="Proteomes" id="UP000665561"/>
    </source>
</evidence>